<dbReference type="InterPro" id="IPR038764">
    <property type="entry name" value="GNAT_N_AcTrfase_prd"/>
</dbReference>
<dbReference type="PANTHER" id="PTHR41700">
    <property type="entry name" value="GCN5-RELATED N-ACETYLTRANSFERASE"/>
    <property type="match status" value="1"/>
</dbReference>
<dbReference type="Proteomes" id="UP000030437">
    <property type="component" value="Unassembled WGS sequence"/>
</dbReference>
<keyword evidence="3" id="KW-1185">Reference proteome</keyword>
<proteinExistence type="predicted"/>
<dbReference type="Gene3D" id="3.40.630.30">
    <property type="match status" value="1"/>
</dbReference>
<dbReference type="SUPFAM" id="SSF55729">
    <property type="entry name" value="Acyl-CoA N-acyltransferases (Nat)"/>
    <property type="match status" value="1"/>
</dbReference>
<comment type="caution">
    <text evidence="2">The sequence shown here is derived from an EMBL/GenBank/DDBJ whole genome shotgun (WGS) entry which is preliminary data.</text>
</comment>
<protein>
    <recommendedName>
        <fullName evidence="1">N-acetyltransferase domain-containing protein</fullName>
    </recommendedName>
</protein>
<gene>
    <name evidence="2" type="ORF">CD32_06885</name>
</gene>
<reference evidence="2 3" key="1">
    <citation type="submission" date="2014-02" db="EMBL/GenBank/DDBJ databases">
        <title>Draft genome sequence of Lysinibacillus odysseyi NBRC 100172.</title>
        <authorList>
            <person name="Zhang F."/>
            <person name="Wang G."/>
            <person name="Zhang L."/>
        </authorList>
    </citation>
    <scope>NUCLEOTIDE SEQUENCE [LARGE SCALE GENOMIC DNA]</scope>
    <source>
        <strain evidence="2 3">NBRC 100172</strain>
    </source>
</reference>
<evidence type="ECO:0000313" key="2">
    <source>
        <dbReference type="EMBL" id="KGR86117.1"/>
    </source>
</evidence>
<dbReference type="Pfam" id="PF00583">
    <property type="entry name" value="Acetyltransf_1"/>
    <property type="match status" value="1"/>
</dbReference>
<evidence type="ECO:0000313" key="3">
    <source>
        <dbReference type="Proteomes" id="UP000030437"/>
    </source>
</evidence>
<dbReference type="PANTHER" id="PTHR41700:SF1">
    <property type="entry name" value="N-ACETYLTRANSFERASE DOMAIN-CONTAINING PROTEIN"/>
    <property type="match status" value="1"/>
</dbReference>
<dbReference type="GO" id="GO:0016747">
    <property type="term" value="F:acyltransferase activity, transferring groups other than amino-acyl groups"/>
    <property type="evidence" value="ECO:0007669"/>
    <property type="project" value="InterPro"/>
</dbReference>
<dbReference type="InterPro" id="IPR000182">
    <property type="entry name" value="GNAT_dom"/>
</dbReference>
<dbReference type="OrthoDB" id="9797990at2"/>
<sequence length="274" mass="31747">MLESVLVKQVTTKEELEKVFDLEREIWQDTYEPMHQMLKEDLNSTLLVGAYLEGELIGFSYGDGDRSSEGVLYSHLLGIKRQYREIGVGELLKLKQKELADELGYTKCQWLFEPLEARTAYLYFTKLRAYGTAYIENREPEMGEASAIPTDRLIVEWNIQDEDHIRWDAKIDELKDSAAEIVPSSLTIVGLPVLDSEHQFDSDISYLKDAYTLAIPSSFMKIKVESPSLAEDWRYKTRTIFQTLFRQGYMIVCLTPTNEHVSHYLFVKRTLFAM</sequence>
<dbReference type="CDD" id="cd04301">
    <property type="entry name" value="NAT_SF"/>
    <property type="match status" value="1"/>
</dbReference>
<dbReference type="AlphaFoldDB" id="A0A0A3JGG1"/>
<dbReference type="PROSITE" id="PS51186">
    <property type="entry name" value="GNAT"/>
    <property type="match status" value="1"/>
</dbReference>
<dbReference type="eggNOG" id="COG3375">
    <property type="taxonomic scope" value="Bacteria"/>
</dbReference>
<name>A0A0A3JGG1_9BACI</name>
<feature type="domain" description="N-acetyltransferase" evidence="1">
    <location>
        <begin position="5"/>
        <end position="155"/>
    </location>
</feature>
<accession>A0A0A3JGG1</accession>
<dbReference type="EMBL" id="JPVP01000052">
    <property type="protein sequence ID" value="KGR86117.1"/>
    <property type="molecule type" value="Genomic_DNA"/>
</dbReference>
<organism evidence="2 3">
    <name type="scientific">Lysinibacillus odysseyi 34hs-1 = NBRC 100172</name>
    <dbReference type="NCBI Taxonomy" id="1220589"/>
    <lineage>
        <taxon>Bacteria</taxon>
        <taxon>Bacillati</taxon>
        <taxon>Bacillota</taxon>
        <taxon>Bacilli</taxon>
        <taxon>Bacillales</taxon>
        <taxon>Bacillaceae</taxon>
        <taxon>Lysinibacillus</taxon>
    </lineage>
</organism>
<evidence type="ECO:0000259" key="1">
    <source>
        <dbReference type="PROSITE" id="PS51186"/>
    </source>
</evidence>
<dbReference type="STRING" id="1220589.CD32_06885"/>
<dbReference type="InterPro" id="IPR016181">
    <property type="entry name" value="Acyl_CoA_acyltransferase"/>
</dbReference>